<sequence length="15" mass="1738">MLTLLLLSRDDVVSY</sequence>
<reference evidence="1" key="2">
    <citation type="journal article" date="2015" name="Fish Shellfish Immunol.">
        <title>Early steps in the European eel (Anguilla anguilla)-Vibrio vulnificus interaction in the gills: Role of the RtxA13 toxin.</title>
        <authorList>
            <person name="Callol A."/>
            <person name="Pajuelo D."/>
            <person name="Ebbesson L."/>
            <person name="Teles M."/>
            <person name="MacKenzie S."/>
            <person name="Amaro C."/>
        </authorList>
    </citation>
    <scope>NUCLEOTIDE SEQUENCE</scope>
</reference>
<accession>A0A0E9U744</accession>
<evidence type="ECO:0000313" key="1">
    <source>
        <dbReference type="EMBL" id="JAH60980.1"/>
    </source>
</evidence>
<dbReference type="EMBL" id="GBXM01047597">
    <property type="protein sequence ID" value="JAH60980.1"/>
    <property type="molecule type" value="Transcribed_RNA"/>
</dbReference>
<proteinExistence type="predicted"/>
<reference evidence="1" key="1">
    <citation type="submission" date="2014-11" db="EMBL/GenBank/DDBJ databases">
        <authorList>
            <person name="Amaro Gonzalez C."/>
        </authorList>
    </citation>
    <scope>NUCLEOTIDE SEQUENCE</scope>
</reference>
<organism evidence="1">
    <name type="scientific">Anguilla anguilla</name>
    <name type="common">European freshwater eel</name>
    <name type="synonym">Muraena anguilla</name>
    <dbReference type="NCBI Taxonomy" id="7936"/>
    <lineage>
        <taxon>Eukaryota</taxon>
        <taxon>Metazoa</taxon>
        <taxon>Chordata</taxon>
        <taxon>Craniata</taxon>
        <taxon>Vertebrata</taxon>
        <taxon>Euteleostomi</taxon>
        <taxon>Actinopterygii</taxon>
        <taxon>Neopterygii</taxon>
        <taxon>Teleostei</taxon>
        <taxon>Anguilliformes</taxon>
        <taxon>Anguillidae</taxon>
        <taxon>Anguilla</taxon>
    </lineage>
</organism>
<protein>
    <submittedName>
        <fullName evidence="1">Uncharacterized protein</fullName>
    </submittedName>
</protein>
<name>A0A0E9U744_ANGAN</name>